<organism evidence="1 2">
    <name type="scientific">Vigna unguiculata</name>
    <name type="common">Cowpea</name>
    <dbReference type="NCBI Taxonomy" id="3917"/>
    <lineage>
        <taxon>Eukaryota</taxon>
        <taxon>Viridiplantae</taxon>
        <taxon>Streptophyta</taxon>
        <taxon>Embryophyta</taxon>
        <taxon>Tracheophyta</taxon>
        <taxon>Spermatophyta</taxon>
        <taxon>Magnoliopsida</taxon>
        <taxon>eudicotyledons</taxon>
        <taxon>Gunneridae</taxon>
        <taxon>Pentapetalae</taxon>
        <taxon>rosids</taxon>
        <taxon>fabids</taxon>
        <taxon>Fabales</taxon>
        <taxon>Fabaceae</taxon>
        <taxon>Papilionoideae</taxon>
        <taxon>50 kb inversion clade</taxon>
        <taxon>NPAAA clade</taxon>
        <taxon>indigoferoid/millettioid clade</taxon>
        <taxon>Phaseoleae</taxon>
        <taxon>Vigna</taxon>
    </lineage>
</organism>
<gene>
    <name evidence="1" type="ORF">DEO72_LG3g225</name>
</gene>
<name>A0A4D6LBG9_VIGUN</name>
<accession>A0A4D6LBG9</accession>
<dbReference type="AlphaFoldDB" id="A0A4D6LBG9"/>
<protein>
    <submittedName>
        <fullName evidence="1">Uncharacterized protein</fullName>
    </submittedName>
</protein>
<evidence type="ECO:0000313" key="2">
    <source>
        <dbReference type="Proteomes" id="UP000501690"/>
    </source>
</evidence>
<proteinExistence type="predicted"/>
<dbReference type="EMBL" id="CP039347">
    <property type="protein sequence ID" value="QCD85705.1"/>
    <property type="molecule type" value="Genomic_DNA"/>
</dbReference>
<sequence length="148" mass="16326">MHDFLQNQNCPKSSSIWRVPLSCVVLRRHVLHPTRPLAHCLQSPNAALFRCQFPTSPLASGGGRHSCARREHVPCPYGGLHVLRGAEAGQPVEQGDELLQGETLPQGGRLATLLDVARNCRGMRLLEEGLSLWWFRLGSAATQGFGFY</sequence>
<evidence type="ECO:0000313" key="1">
    <source>
        <dbReference type="EMBL" id="QCD85705.1"/>
    </source>
</evidence>
<dbReference type="Proteomes" id="UP000501690">
    <property type="component" value="Linkage Group LG3"/>
</dbReference>
<keyword evidence="2" id="KW-1185">Reference proteome</keyword>
<reference evidence="1 2" key="1">
    <citation type="submission" date="2019-04" db="EMBL/GenBank/DDBJ databases">
        <title>An improved genome assembly and genetic linkage map for asparagus bean, Vigna unguiculata ssp. sesquipedialis.</title>
        <authorList>
            <person name="Xia Q."/>
            <person name="Zhang R."/>
            <person name="Dong Y."/>
        </authorList>
    </citation>
    <scope>NUCLEOTIDE SEQUENCE [LARGE SCALE GENOMIC DNA]</scope>
    <source>
        <tissue evidence="1">Leaf</tissue>
    </source>
</reference>